<name>A0A2H1WMJ8_SPOFR</name>
<gene>
    <name evidence="1" type="ORF">SFRICE_040601</name>
</gene>
<dbReference type="AlphaFoldDB" id="A0A2H1WMJ8"/>
<dbReference type="EMBL" id="ODYU01009687">
    <property type="protein sequence ID" value="SOQ54295.1"/>
    <property type="molecule type" value="Genomic_DNA"/>
</dbReference>
<accession>A0A2H1WMJ8</accession>
<organism evidence="1">
    <name type="scientific">Spodoptera frugiperda</name>
    <name type="common">Fall armyworm</name>
    <dbReference type="NCBI Taxonomy" id="7108"/>
    <lineage>
        <taxon>Eukaryota</taxon>
        <taxon>Metazoa</taxon>
        <taxon>Ecdysozoa</taxon>
        <taxon>Arthropoda</taxon>
        <taxon>Hexapoda</taxon>
        <taxon>Insecta</taxon>
        <taxon>Pterygota</taxon>
        <taxon>Neoptera</taxon>
        <taxon>Endopterygota</taxon>
        <taxon>Lepidoptera</taxon>
        <taxon>Glossata</taxon>
        <taxon>Ditrysia</taxon>
        <taxon>Noctuoidea</taxon>
        <taxon>Noctuidae</taxon>
        <taxon>Amphipyrinae</taxon>
        <taxon>Spodoptera</taxon>
    </lineage>
</organism>
<evidence type="ECO:0000313" key="1">
    <source>
        <dbReference type="EMBL" id="SOQ54295.1"/>
    </source>
</evidence>
<reference evidence="1" key="1">
    <citation type="submission" date="2016-07" db="EMBL/GenBank/DDBJ databases">
        <authorList>
            <person name="Bretaudeau A."/>
        </authorList>
    </citation>
    <scope>NUCLEOTIDE SEQUENCE</scope>
    <source>
        <strain evidence="1">Rice</strain>
        <tissue evidence="1">Whole body</tissue>
    </source>
</reference>
<proteinExistence type="predicted"/>
<sequence>MVDIPPTRTKRFASSFLVRTAREWNSLPESVFPDGYNLGVFKVRLLGCLWADVLHRRPHHHLPSELIKHHSHPNAHASFTEIN</sequence>
<protein>
    <submittedName>
        <fullName evidence="1">SFRICE_040601</fullName>
    </submittedName>
</protein>